<evidence type="ECO:0000313" key="2">
    <source>
        <dbReference type="EMBL" id="JAD84449.1"/>
    </source>
</evidence>
<dbReference type="AlphaFoldDB" id="A0A0A9D757"/>
<evidence type="ECO:0000256" key="1">
    <source>
        <dbReference type="SAM" id="MobiDB-lite"/>
    </source>
</evidence>
<feature type="region of interest" description="Disordered" evidence="1">
    <location>
        <begin position="1"/>
        <end position="55"/>
    </location>
</feature>
<sequence length="55" mass="6000">MRRPSPRRGRGRARSAAWGPPRCSRSSTSSPRASSGRSPSSAQNSMTWKARRLGT</sequence>
<name>A0A0A9D757_ARUDO</name>
<accession>A0A0A9D757</accession>
<feature type="compositionally biased region" description="Low complexity" evidence="1">
    <location>
        <begin position="14"/>
        <end position="41"/>
    </location>
</feature>
<dbReference type="EMBL" id="GBRH01213446">
    <property type="protein sequence ID" value="JAD84449.1"/>
    <property type="molecule type" value="Transcribed_RNA"/>
</dbReference>
<organism evidence="2">
    <name type="scientific">Arundo donax</name>
    <name type="common">Giant reed</name>
    <name type="synonym">Donax arundinaceus</name>
    <dbReference type="NCBI Taxonomy" id="35708"/>
    <lineage>
        <taxon>Eukaryota</taxon>
        <taxon>Viridiplantae</taxon>
        <taxon>Streptophyta</taxon>
        <taxon>Embryophyta</taxon>
        <taxon>Tracheophyta</taxon>
        <taxon>Spermatophyta</taxon>
        <taxon>Magnoliopsida</taxon>
        <taxon>Liliopsida</taxon>
        <taxon>Poales</taxon>
        <taxon>Poaceae</taxon>
        <taxon>PACMAD clade</taxon>
        <taxon>Arundinoideae</taxon>
        <taxon>Arundineae</taxon>
        <taxon>Arundo</taxon>
    </lineage>
</organism>
<protein>
    <submittedName>
        <fullName evidence="2">Uncharacterized protein</fullName>
    </submittedName>
</protein>
<reference evidence="2" key="2">
    <citation type="journal article" date="2015" name="Data Brief">
        <title>Shoot transcriptome of the giant reed, Arundo donax.</title>
        <authorList>
            <person name="Barrero R.A."/>
            <person name="Guerrero F.D."/>
            <person name="Moolhuijzen P."/>
            <person name="Goolsby J.A."/>
            <person name="Tidwell J."/>
            <person name="Bellgard S.E."/>
            <person name="Bellgard M.I."/>
        </authorList>
    </citation>
    <scope>NUCLEOTIDE SEQUENCE</scope>
    <source>
        <tissue evidence="2">Shoot tissue taken approximately 20 cm above the soil surface</tissue>
    </source>
</reference>
<proteinExistence type="predicted"/>
<reference evidence="2" key="1">
    <citation type="submission" date="2014-09" db="EMBL/GenBank/DDBJ databases">
        <authorList>
            <person name="Magalhaes I.L.F."/>
            <person name="Oliveira U."/>
            <person name="Santos F.R."/>
            <person name="Vidigal T.H.D.A."/>
            <person name="Brescovit A.D."/>
            <person name="Santos A.J."/>
        </authorList>
    </citation>
    <scope>NUCLEOTIDE SEQUENCE</scope>
    <source>
        <tissue evidence="2">Shoot tissue taken approximately 20 cm above the soil surface</tissue>
    </source>
</reference>
<feature type="compositionally biased region" description="Basic residues" evidence="1">
    <location>
        <begin position="1"/>
        <end position="13"/>
    </location>
</feature>